<name>A0A4P9ZNT2_9FUNG</name>
<protein>
    <submittedName>
        <fullName evidence="2">Uncharacterized protein</fullName>
    </submittedName>
</protein>
<keyword evidence="1" id="KW-1133">Transmembrane helix</keyword>
<proteinExistence type="predicted"/>
<keyword evidence="1" id="KW-0812">Transmembrane</keyword>
<dbReference type="Proteomes" id="UP000268162">
    <property type="component" value="Unassembled WGS sequence"/>
</dbReference>
<dbReference type="EMBL" id="ML003426">
    <property type="protein sequence ID" value="RKP33980.1"/>
    <property type="molecule type" value="Genomic_DNA"/>
</dbReference>
<keyword evidence="1" id="KW-0472">Membrane</keyword>
<evidence type="ECO:0000313" key="3">
    <source>
        <dbReference type="Proteomes" id="UP000268162"/>
    </source>
</evidence>
<gene>
    <name evidence="2" type="ORF">BJ085DRAFT_27944</name>
</gene>
<accession>A0A4P9ZNT2</accession>
<sequence length="104" mass="11076">MNRADYGRLGLMVMMVTLMLRITVVVMTMMFMMSLRSPIEPVETATAGSLGDVLPIGYDVAGVSGDVDLVTLPVVYAGGLQVCAALVNVGVDVQADGSDYYPWI</sequence>
<feature type="transmembrane region" description="Helical" evidence="1">
    <location>
        <begin position="6"/>
        <end position="31"/>
    </location>
</feature>
<organism evidence="2 3">
    <name type="scientific">Dimargaris cristalligena</name>
    <dbReference type="NCBI Taxonomy" id="215637"/>
    <lineage>
        <taxon>Eukaryota</taxon>
        <taxon>Fungi</taxon>
        <taxon>Fungi incertae sedis</taxon>
        <taxon>Zoopagomycota</taxon>
        <taxon>Kickxellomycotina</taxon>
        <taxon>Dimargaritomycetes</taxon>
        <taxon>Dimargaritales</taxon>
        <taxon>Dimargaritaceae</taxon>
        <taxon>Dimargaris</taxon>
    </lineage>
</organism>
<reference evidence="3" key="1">
    <citation type="journal article" date="2018" name="Nat. Microbiol.">
        <title>Leveraging single-cell genomics to expand the fungal tree of life.</title>
        <authorList>
            <person name="Ahrendt S.R."/>
            <person name="Quandt C.A."/>
            <person name="Ciobanu D."/>
            <person name="Clum A."/>
            <person name="Salamov A."/>
            <person name="Andreopoulos B."/>
            <person name="Cheng J.F."/>
            <person name="Woyke T."/>
            <person name="Pelin A."/>
            <person name="Henrissat B."/>
            <person name="Reynolds N.K."/>
            <person name="Benny G.L."/>
            <person name="Smith M.E."/>
            <person name="James T.Y."/>
            <person name="Grigoriev I.V."/>
        </authorList>
    </citation>
    <scope>NUCLEOTIDE SEQUENCE [LARGE SCALE GENOMIC DNA]</scope>
    <source>
        <strain evidence="3">RSA 468</strain>
    </source>
</reference>
<evidence type="ECO:0000313" key="2">
    <source>
        <dbReference type="EMBL" id="RKP33980.1"/>
    </source>
</evidence>
<dbReference type="AlphaFoldDB" id="A0A4P9ZNT2"/>
<evidence type="ECO:0000256" key="1">
    <source>
        <dbReference type="SAM" id="Phobius"/>
    </source>
</evidence>
<keyword evidence="3" id="KW-1185">Reference proteome</keyword>